<evidence type="ECO:0000256" key="2">
    <source>
        <dbReference type="ARBA" id="ARBA00023315"/>
    </source>
</evidence>
<keyword evidence="1" id="KW-0808">Transferase</keyword>
<dbReference type="PROSITE" id="PS51186">
    <property type="entry name" value="GNAT"/>
    <property type="match status" value="1"/>
</dbReference>
<organism evidence="4 5">
    <name type="scientific">Actinocorallia longicatena</name>
    <dbReference type="NCBI Taxonomy" id="111803"/>
    <lineage>
        <taxon>Bacteria</taxon>
        <taxon>Bacillati</taxon>
        <taxon>Actinomycetota</taxon>
        <taxon>Actinomycetes</taxon>
        <taxon>Streptosporangiales</taxon>
        <taxon>Thermomonosporaceae</taxon>
        <taxon>Actinocorallia</taxon>
    </lineage>
</organism>
<dbReference type="Gene3D" id="3.40.630.30">
    <property type="match status" value="1"/>
</dbReference>
<evidence type="ECO:0000256" key="1">
    <source>
        <dbReference type="ARBA" id="ARBA00022679"/>
    </source>
</evidence>
<dbReference type="RefSeq" id="WP_344836947.1">
    <property type="nucleotide sequence ID" value="NZ_BAAAUV010000028.1"/>
</dbReference>
<dbReference type="Pfam" id="PF00583">
    <property type="entry name" value="Acetyltransf_1"/>
    <property type="match status" value="1"/>
</dbReference>
<dbReference type="EMBL" id="BAAAUV010000028">
    <property type="protein sequence ID" value="GAA3235411.1"/>
    <property type="molecule type" value="Genomic_DNA"/>
</dbReference>
<dbReference type="InterPro" id="IPR050832">
    <property type="entry name" value="Bact_Acetyltransf"/>
</dbReference>
<evidence type="ECO:0000259" key="3">
    <source>
        <dbReference type="PROSITE" id="PS51186"/>
    </source>
</evidence>
<dbReference type="InterPro" id="IPR000182">
    <property type="entry name" value="GNAT_dom"/>
</dbReference>
<dbReference type="PANTHER" id="PTHR43877">
    <property type="entry name" value="AMINOALKYLPHOSPHONATE N-ACETYLTRANSFERASE-RELATED-RELATED"/>
    <property type="match status" value="1"/>
</dbReference>
<sequence length="147" mass="15613">MPRAATGADEPRVREIVRAAYEPWIPVVGMRPVPMGADYTALIADGRVSVLGDPVSALIVLVPEPGVLLVENVAVDPAAQGRGLGRALLAFAEDEARRLGLPAVRLYTHRLMASNIALYERLGYVRSQETAPGLGHAVHLAKDLSSG</sequence>
<accession>A0ABP6QKT3</accession>
<reference evidence="5" key="1">
    <citation type="journal article" date="2019" name="Int. J. Syst. Evol. Microbiol.">
        <title>The Global Catalogue of Microorganisms (GCM) 10K type strain sequencing project: providing services to taxonomists for standard genome sequencing and annotation.</title>
        <authorList>
            <consortium name="The Broad Institute Genomics Platform"/>
            <consortium name="The Broad Institute Genome Sequencing Center for Infectious Disease"/>
            <person name="Wu L."/>
            <person name="Ma J."/>
        </authorList>
    </citation>
    <scope>NUCLEOTIDE SEQUENCE [LARGE SCALE GENOMIC DNA]</scope>
    <source>
        <strain evidence="5">JCM 9377</strain>
    </source>
</reference>
<dbReference type="CDD" id="cd04301">
    <property type="entry name" value="NAT_SF"/>
    <property type="match status" value="1"/>
</dbReference>
<feature type="domain" description="N-acetyltransferase" evidence="3">
    <location>
        <begin position="1"/>
        <end position="145"/>
    </location>
</feature>
<evidence type="ECO:0000313" key="5">
    <source>
        <dbReference type="Proteomes" id="UP001501237"/>
    </source>
</evidence>
<comment type="caution">
    <text evidence="4">The sequence shown here is derived from an EMBL/GenBank/DDBJ whole genome shotgun (WGS) entry which is preliminary data.</text>
</comment>
<protein>
    <submittedName>
        <fullName evidence="4">GNAT family N-acetyltransferase</fullName>
    </submittedName>
</protein>
<gene>
    <name evidence="4" type="ORF">GCM10010468_69140</name>
</gene>
<evidence type="ECO:0000313" key="4">
    <source>
        <dbReference type="EMBL" id="GAA3235411.1"/>
    </source>
</evidence>
<proteinExistence type="predicted"/>
<name>A0ABP6QKT3_9ACTN</name>
<dbReference type="SUPFAM" id="SSF55729">
    <property type="entry name" value="Acyl-CoA N-acyltransferases (Nat)"/>
    <property type="match status" value="1"/>
</dbReference>
<dbReference type="InterPro" id="IPR016181">
    <property type="entry name" value="Acyl_CoA_acyltransferase"/>
</dbReference>
<keyword evidence="5" id="KW-1185">Reference proteome</keyword>
<keyword evidence="2" id="KW-0012">Acyltransferase</keyword>
<dbReference type="Proteomes" id="UP001501237">
    <property type="component" value="Unassembled WGS sequence"/>
</dbReference>